<protein>
    <submittedName>
        <fullName evidence="1">WD repeat-containing protein 74</fullName>
    </submittedName>
</protein>
<accession>A0AAD3REP7</accession>
<dbReference type="EMBL" id="BRZM01000082">
    <property type="protein sequence ID" value="GLD65716.1"/>
    <property type="molecule type" value="Genomic_DNA"/>
</dbReference>
<comment type="caution">
    <text evidence="1">The sequence shown here is derived from an EMBL/GenBank/DDBJ whole genome shotgun (WGS) entry which is preliminary data.</text>
</comment>
<reference evidence="1" key="1">
    <citation type="submission" date="2022-08" db="EMBL/GenBank/DDBJ databases">
        <title>Genome sequencing of akame (Lates japonicus).</title>
        <authorList>
            <person name="Hashiguchi Y."/>
            <person name="Takahashi H."/>
        </authorList>
    </citation>
    <scope>NUCLEOTIDE SEQUENCE</scope>
    <source>
        <strain evidence="1">Kochi</strain>
    </source>
</reference>
<evidence type="ECO:0000313" key="2">
    <source>
        <dbReference type="Proteomes" id="UP001279410"/>
    </source>
</evidence>
<organism evidence="1 2">
    <name type="scientific">Lates japonicus</name>
    <name type="common">Japanese lates</name>
    <dbReference type="NCBI Taxonomy" id="270547"/>
    <lineage>
        <taxon>Eukaryota</taxon>
        <taxon>Metazoa</taxon>
        <taxon>Chordata</taxon>
        <taxon>Craniata</taxon>
        <taxon>Vertebrata</taxon>
        <taxon>Euteleostomi</taxon>
        <taxon>Actinopterygii</taxon>
        <taxon>Neopterygii</taxon>
        <taxon>Teleostei</taxon>
        <taxon>Neoteleostei</taxon>
        <taxon>Acanthomorphata</taxon>
        <taxon>Carangaria</taxon>
        <taxon>Carangaria incertae sedis</taxon>
        <taxon>Centropomidae</taxon>
        <taxon>Lates</taxon>
    </lineage>
</organism>
<evidence type="ECO:0000313" key="1">
    <source>
        <dbReference type="EMBL" id="GLD65716.1"/>
    </source>
</evidence>
<sequence length="140" mass="15378">MTGWTPWCALGQRHGLYPGLTRWSPQVTTRSTVRPSPSHTVSTLEVEYSEYPPPILSLPAKPAAYSGGSGNTHGQIAMLDLRKGLVRGCLKGLVSEVAAVSPSRRCGVLRPDRFLRIHGLEDRKLQYKVYLKSIDSTVSC</sequence>
<name>A0AAD3REP7_LATJO</name>
<proteinExistence type="predicted"/>
<dbReference type="Proteomes" id="UP001279410">
    <property type="component" value="Unassembled WGS sequence"/>
</dbReference>
<gene>
    <name evidence="1" type="ORF">AKAME5_001716400</name>
</gene>
<keyword evidence="2" id="KW-1185">Reference proteome</keyword>
<dbReference type="AlphaFoldDB" id="A0AAD3REP7"/>